<accession>A0A545SSP8</accession>
<dbReference type="EMBL" id="VHSG01000032">
    <property type="protein sequence ID" value="TQV67999.1"/>
    <property type="molecule type" value="Genomic_DNA"/>
</dbReference>
<dbReference type="PANTHER" id="PTHR32552:SF81">
    <property type="entry name" value="TONB-DEPENDENT OUTER MEMBRANE RECEPTOR"/>
    <property type="match status" value="1"/>
</dbReference>
<dbReference type="GO" id="GO:0009279">
    <property type="term" value="C:cell outer membrane"/>
    <property type="evidence" value="ECO:0007669"/>
    <property type="project" value="UniProtKB-SubCell"/>
</dbReference>
<dbReference type="InterPro" id="IPR012910">
    <property type="entry name" value="Plug_dom"/>
</dbReference>
<keyword evidence="10 11" id="KW-0998">Cell outer membrane</keyword>
<comment type="similarity">
    <text evidence="11 12">Belongs to the TonB-dependent receptor family.</text>
</comment>
<dbReference type="OrthoDB" id="7051185at2"/>
<keyword evidence="2 11" id="KW-0813">Transport</keyword>
<evidence type="ECO:0000256" key="4">
    <source>
        <dbReference type="ARBA" id="ARBA00022496"/>
    </source>
</evidence>
<keyword evidence="7" id="KW-0406">Ion transport</keyword>
<evidence type="ECO:0000256" key="12">
    <source>
        <dbReference type="RuleBase" id="RU003357"/>
    </source>
</evidence>
<dbReference type="PANTHER" id="PTHR32552">
    <property type="entry name" value="FERRICHROME IRON RECEPTOR-RELATED"/>
    <property type="match status" value="1"/>
</dbReference>
<feature type="domain" description="TonB-dependent receptor plug" evidence="15">
    <location>
        <begin position="68"/>
        <end position="179"/>
    </location>
</feature>
<dbReference type="GO" id="GO:0006826">
    <property type="term" value="P:iron ion transport"/>
    <property type="evidence" value="ECO:0007669"/>
    <property type="project" value="UniProtKB-KW"/>
</dbReference>
<organism evidence="16 17">
    <name type="scientific">Exilibacterium tricleocarpae</name>
    <dbReference type="NCBI Taxonomy" id="2591008"/>
    <lineage>
        <taxon>Bacteria</taxon>
        <taxon>Pseudomonadati</taxon>
        <taxon>Pseudomonadota</taxon>
        <taxon>Gammaproteobacteria</taxon>
        <taxon>Cellvibrionales</taxon>
        <taxon>Cellvibrionaceae</taxon>
        <taxon>Exilibacterium</taxon>
    </lineage>
</organism>
<evidence type="ECO:0000256" key="13">
    <source>
        <dbReference type="SAM" id="SignalP"/>
    </source>
</evidence>
<evidence type="ECO:0000256" key="1">
    <source>
        <dbReference type="ARBA" id="ARBA00004571"/>
    </source>
</evidence>
<evidence type="ECO:0000259" key="14">
    <source>
        <dbReference type="Pfam" id="PF00593"/>
    </source>
</evidence>
<name>A0A545SSP8_9GAMM</name>
<dbReference type="InterPro" id="IPR000531">
    <property type="entry name" value="Beta-barrel_TonB"/>
</dbReference>
<reference evidence="16 17" key="1">
    <citation type="submission" date="2019-06" db="EMBL/GenBank/DDBJ databases">
        <title>Whole genome sequence for Cellvibrionaceae sp. R142.</title>
        <authorList>
            <person name="Wang G."/>
        </authorList>
    </citation>
    <scope>NUCLEOTIDE SEQUENCE [LARGE SCALE GENOMIC DNA]</scope>
    <source>
        <strain evidence="16 17">R142</strain>
    </source>
</reference>
<proteinExistence type="inferred from homology"/>
<evidence type="ECO:0000313" key="17">
    <source>
        <dbReference type="Proteomes" id="UP000319732"/>
    </source>
</evidence>
<keyword evidence="9 11" id="KW-0472">Membrane</keyword>
<keyword evidence="3 11" id="KW-1134">Transmembrane beta strand</keyword>
<evidence type="ECO:0000256" key="6">
    <source>
        <dbReference type="ARBA" id="ARBA00023004"/>
    </source>
</evidence>
<gene>
    <name evidence="16" type="ORF">FKG94_24505</name>
</gene>
<keyword evidence="13" id="KW-0732">Signal</keyword>
<keyword evidence="16" id="KW-0675">Receptor</keyword>
<keyword evidence="6" id="KW-0408">Iron</keyword>
<dbReference type="SUPFAM" id="SSF56935">
    <property type="entry name" value="Porins"/>
    <property type="match status" value="1"/>
</dbReference>
<feature type="chain" id="PRO_5021893201" evidence="13">
    <location>
        <begin position="35"/>
        <end position="782"/>
    </location>
</feature>
<protein>
    <submittedName>
        <fullName evidence="16">TonB-dependent receptor</fullName>
    </submittedName>
</protein>
<keyword evidence="4" id="KW-0410">Iron transport</keyword>
<dbReference type="InterPro" id="IPR036942">
    <property type="entry name" value="Beta-barrel_TonB_sf"/>
</dbReference>
<evidence type="ECO:0000313" key="16">
    <source>
        <dbReference type="EMBL" id="TQV67999.1"/>
    </source>
</evidence>
<evidence type="ECO:0000256" key="11">
    <source>
        <dbReference type="PROSITE-ProRule" id="PRU01360"/>
    </source>
</evidence>
<keyword evidence="5 11" id="KW-0812">Transmembrane</keyword>
<keyword evidence="8 12" id="KW-0798">TonB box</keyword>
<evidence type="ECO:0000256" key="3">
    <source>
        <dbReference type="ARBA" id="ARBA00022452"/>
    </source>
</evidence>
<comment type="caution">
    <text evidence="16">The sequence shown here is derived from an EMBL/GenBank/DDBJ whole genome shotgun (WGS) entry which is preliminary data.</text>
</comment>
<dbReference type="PROSITE" id="PS52016">
    <property type="entry name" value="TONB_DEPENDENT_REC_3"/>
    <property type="match status" value="1"/>
</dbReference>
<dbReference type="InterPro" id="IPR039426">
    <property type="entry name" value="TonB-dep_rcpt-like"/>
</dbReference>
<feature type="domain" description="TonB-dependent receptor-like beta-barrel" evidence="14">
    <location>
        <begin position="278"/>
        <end position="740"/>
    </location>
</feature>
<evidence type="ECO:0000256" key="2">
    <source>
        <dbReference type="ARBA" id="ARBA00022448"/>
    </source>
</evidence>
<evidence type="ECO:0000256" key="10">
    <source>
        <dbReference type="ARBA" id="ARBA00023237"/>
    </source>
</evidence>
<evidence type="ECO:0000256" key="5">
    <source>
        <dbReference type="ARBA" id="ARBA00022692"/>
    </source>
</evidence>
<dbReference type="Gene3D" id="2.40.170.20">
    <property type="entry name" value="TonB-dependent receptor, beta-barrel domain"/>
    <property type="match status" value="1"/>
</dbReference>
<sequence length="782" mass="86365">MKTLNKARHWMHRQNHPGPIALAPALLLAAIAQATGADVSADRTNKETSGAHALEEVIVTAQKREQSLQEAPIAISVLGARQLEVQGISSLDALGDGAIPSLRVQPFANTPSTLNIAIRGNGPADVGQITREYPVAIYLDGVYLGRAQGLGMDLASLERIEVLRGPQGTLFGRNATGGAVNLISQAPTGELGIKQVFGSGRFDEFRSATHINLPEFAGISARFDYRHAKRDGWVDNTAPGAADYNEYDKDTARLSLRWQPLDAFTLDYAYDYFDVEAAQNYLQMYDDSIIGLIDPTGRERQRQRETRFPIAFLEPTVTEQQAHTLTATWDISDGLTLKSLSAYRELDEAVRNNYAGVFYFNGLVFQEDIEQEQISQEFQLIGTGERLEWLAGLYYFKEQAEDAQQNLFTLDTFGCLTGEPLTPILPTNVFTTCGPGGIILNSVPLPPTLVDADSESYAAYGQATWTPPLLHDQLDLTLGLRYTEDRKSGTREQFVFEDFADDWEHFDFALTMDYHWTPNISTYLKRSTGYRAGGVSLRASRFEPYDEEVARTSELGLKSEFWNRRLRFNAAVFATDYKNMQIDFADPGNIEVIQTINARRKVSVDGLELDLTVTPIQDLVLGLSYTYLDGDMPPQPNPLATPPPATDPDAVPEPVLSSFKLTQTPKHAGAVTVDYSFAQGPWGKASAHFNATSTDSYAYLPLGFQRFDAYTLFNARLTIEDFKLGNSRGGFTLSLWGRNITDEKYIVYAAPVGGQPGGPPPTAITQVFGAPRTLGIDVTFEM</sequence>
<dbReference type="Proteomes" id="UP000319732">
    <property type="component" value="Unassembled WGS sequence"/>
</dbReference>
<keyword evidence="17" id="KW-1185">Reference proteome</keyword>
<dbReference type="Pfam" id="PF07715">
    <property type="entry name" value="Plug"/>
    <property type="match status" value="1"/>
</dbReference>
<feature type="signal peptide" evidence="13">
    <location>
        <begin position="1"/>
        <end position="34"/>
    </location>
</feature>
<evidence type="ECO:0000256" key="9">
    <source>
        <dbReference type="ARBA" id="ARBA00023136"/>
    </source>
</evidence>
<comment type="subcellular location">
    <subcellularLocation>
        <location evidence="1 11">Cell outer membrane</location>
        <topology evidence="1 11">Multi-pass membrane protein</topology>
    </subcellularLocation>
</comment>
<evidence type="ECO:0000256" key="7">
    <source>
        <dbReference type="ARBA" id="ARBA00023065"/>
    </source>
</evidence>
<evidence type="ECO:0000256" key="8">
    <source>
        <dbReference type="ARBA" id="ARBA00023077"/>
    </source>
</evidence>
<dbReference type="AlphaFoldDB" id="A0A545SSP8"/>
<evidence type="ECO:0000259" key="15">
    <source>
        <dbReference type="Pfam" id="PF07715"/>
    </source>
</evidence>
<dbReference type="Pfam" id="PF00593">
    <property type="entry name" value="TonB_dep_Rec_b-barrel"/>
    <property type="match status" value="1"/>
</dbReference>